<feature type="signal peptide" evidence="2">
    <location>
        <begin position="1"/>
        <end position="19"/>
    </location>
</feature>
<dbReference type="GeneID" id="17264740"/>
<organism evidence="3 4">
    <name type="scientific">Emiliania huxleyi (strain CCMP1516)</name>
    <dbReference type="NCBI Taxonomy" id="280463"/>
    <lineage>
        <taxon>Eukaryota</taxon>
        <taxon>Haptista</taxon>
        <taxon>Haptophyta</taxon>
        <taxon>Prymnesiophyceae</taxon>
        <taxon>Isochrysidales</taxon>
        <taxon>Noelaerhabdaceae</taxon>
        <taxon>Emiliania</taxon>
    </lineage>
</organism>
<accession>A0A0D3J6Q8</accession>
<dbReference type="PaxDb" id="2903-EOD19193"/>
<dbReference type="KEGG" id="ehx:EMIHUDRAFT_255709"/>
<evidence type="ECO:0008006" key="5">
    <source>
        <dbReference type="Google" id="ProtNLM"/>
    </source>
</evidence>
<sequence length="103" mass="10964">MRAWAASLVSLALLCSCSAFSWEHDADHLIESALNITRGHGAGAHSRDLYLPLAVTVLAPPFPQLDAPPVPLDPARDVSGPYSRPQEARAPTAPALACRREPS</sequence>
<evidence type="ECO:0000313" key="4">
    <source>
        <dbReference type="Proteomes" id="UP000013827"/>
    </source>
</evidence>
<reference evidence="4" key="1">
    <citation type="journal article" date="2013" name="Nature">
        <title>Pan genome of the phytoplankton Emiliania underpins its global distribution.</title>
        <authorList>
            <person name="Read B.A."/>
            <person name="Kegel J."/>
            <person name="Klute M.J."/>
            <person name="Kuo A."/>
            <person name="Lefebvre S.C."/>
            <person name="Maumus F."/>
            <person name="Mayer C."/>
            <person name="Miller J."/>
            <person name="Monier A."/>
            <person name="Salamov A."/>
            <person name="Young J."/>
            <person name="Aguilar M."/>
            <person name="Claverie J.M."/>
            <person name="Frickenhaus S."/>
            <person name="Gonzalez K."/>
            <person name="Herman E.K."/>
            <person name="Lin Y.C."/>
            <person name="Napier J."/>
            <person name="Ogata H."/>
            <person name="Sarno A.F."/>
            <person name="Shmutz J."/>
            <person name="Schroeder D."/>
            <person name="de Vargas C."/>
            <person name="Verret F."/>
            <person name="von Dassow P."/>
            <person name="Valentin K."/>
            <person name="Van de Peer Y."/>
            <person name="Wheeler G."/>
            <person name="Dacks J.B."/>
            <person name="Delwiche C.F."/>
            <person name="Dyhrman S.T."/>
            <person name="Glockner G."/>
            <person name="John U."/>
            <person name="Richards T."/>
            <person name="Worden A.Z."/>
            <person name="Zhang X."/>
            <person name="Grigoriev I.V."/>
            <person name="Allen A.E."/>
            <person name="Bidle K."/>
            <person name="Borodovsky M."/>
            <person name="Bowler C."/>
            <person name="Brownlee C."/>
            <person name="Cock J.M."/>
            <person name="Elias M."/>
            <person name="Gladyshev V.N."/>
            <person name="Groth M."/>
            <person name="Guda C."/>
            <person name="Hadaegh A."/>
            <person name="Iglesias-Rodriguez M.D."/>
            <person name="Jenkins J."/>
            <person name="Jones B.M."/>
            <person name="Lawson T."/>
            <person name="Leese F."/>
            <person name="Lindquist E."/>
            <person name="Lobanov A."/>
            <person name="Lomsadze A."/>
            <person name="Malik S.B."/>
            <person name="Marsh M.E."/>
            <person name="Mackinder L."/>
            <person name="Mock T."/>
            <person name="Mueller-Roeber B."/>
            <person name="Pagarete A."/>
            <person name="Parker M."/>
            <person name="Probert I."/>
            <person name="Quesneville H."/>
            <person name="Raines C."/>
            <person name="Rensing S.A."/>
            <person name="Riano-Pachon D.M."/>
            <person name="Richier S."/>
            <person name="Rokitta S."/>
            <person name="Shiraiwa Y."/>
            <person name="Soanes D.M."/>
            <person name="van der Giezen M."/>
            <person name="Wahlund T.M."/>
            <person name="Williams B."/>
            <person name="Wilson W."/>
            <person name="Wolfe G."/>
            <person name="Wurch L.L."/>
        </authorList>
    </citation>
    <scope>NUCLEOTIDE SEQUENCE</scope>
</reference>
<dbReference type="PROSITE" id="PS51257">
    <property type="entry name" value="PROKAR_LIPOPROTEIN"/>
    <property type="match status" value="1"/>
</dbReference>
<evidence type="ECO:0000256" key="1">
    <source>
        <dbReference type="SAM" id="MobiDB-lite"/>
    </source>
</evidence>
<evidence type="ECO:0000256" key="2">
    <source>
        <dbReference type="SAM" id="SignalP"/>
    </source>
</evidence>
<dbReference type="EnsemblProtists" id="EOD19193">
    <property type="protein sequence ID" value="EOD19193"/>
    <property type="gene ID" value="EMIHUDRAFT_255709"/>
</dbReference>
<feature type="chain" id="PRO_5044291344" description="Lipoprotein" evidence="2">
    <location>
        <begin position="20"/>
        <end position="103"/>
    </location>
</feature>
<dbReference type="RefSeq" id="XP_005771622.1">
    <property type="nucleotide sequence ID" value="XM_005771565.1"/>
</dbReference>
<reference evidence="3" key="2">
    <citation type="submission" date="2024-10" db="UniProtKB">
        <authorList>
            <consortium name="EnsemblProtists"/>
        </authorList>
    </citation>
    <scope>IDENTIFICATION</scope>
</reference>
<evidence type="ECO:0000313" key="3">
    <source>
        <dbReference type="EnsemblProtists" id="EOD19193"/>
    </source>
</evidence>
<feature type="region of interest" description="Disordered" evidence="1">
    <location>
        <begin position="66"/>
        <end position="103"/>
    </location>
</feature>
<dbReference type="HOGENOM" id="CLU_2268909_0_0_1"/>
<protein>
    <recommendedName>
        <fullName evidence="5">Lipoprotein</fullName>
    </recommendedName>
</protein>
<proteinExistence type="predicted"/>
<name>A0A0D3J6Q8_EMIH1</name>
<keyword evidence="2" id="KW-0732">Signal</keyword>
<dbReference type="Proteomes" id="UP000013827">
    <property type="component" value="Unassembled WGS sequence"/>
</dbReference>
<dbReference type="AlphaFoldDB" id="A0A0D3J6Q8"/>
<keyword evidence="4" id="KW-1185">Reference proteome</keyword>